<dbReference type="Proteomes" id="UP000189735">
    <property type="component" value="Unassembled WGS sequence"/>
</dbReference>
<name>A0A1T4XRL9_9MICO</name>
<evidence type="ECO:0000313" key="1">
    <source>
        <dbReference type="EMBL" id="KJC65201.1"/>
    </source>
</evidence>
<reference evidence="4" key="3">
    <citation type="submission" date="2017-02" db="EMBL/GenBank/DDBJ databases">
        <authorList>
            <person name="Varghese N."/>
            <person name="Submissions S."/>
        </authorList>
    </citation>
    <scope>NUCLEOTIDE SEQUENCE [LARGE SCALE GENOMIC DNA]</scope>
    <source>
        <strain evidence="4">VKM Ac-2052</strain>
    </source>
</reference>
<accession>A0A1T4XRL9</accession>
<keyword evidence="1" id="KW-0240">DNA-directed RNA polymerase</keyword>
<reference evidence="1" key="2">
    <citation type="submission" date="2015-02" db="EMBL/GenBank/DDBJ databases">
        <authorList>
            <person name="Vasilyev I.Y."/>
            <person name="Siniagina M.N."/>
            <person name="Malanin S.Y."/>
            <person name="Boulygina E.A."/>
            <person name="Grygoryeva T.V."/>
            <person name="Yarullina D.R."/>
            <person name="Ilinskaya O.N."/>
        </authorList>
    </citation>
    <scope>NUCLEOTIDE SEQUENCE</scope>
    <source>
        <strain evidence="1">VKM Ac-1804</strain>
    </source>
</reference>
<sequence length="209" mass="22702">MTSEHRKPALFGGSEFEAFKGGEDPAQISRLAHDTASALLGRVRADPDPGVIDRLIEYTDLHGIDAIAELWSRASSHSLPGALWRIYLLRALIRQDPEQSSYLFQKGSELSITIDPVVAGATSPTGPKEITDLADQILRGIFDGDFAVALERAAAFCRIMSLGTAAEADDTESDSAERASEFTVRANRFAETASEFAICAKLWRTDSLD</sequence>
<keyword evidence="3" id="KW-1185">Reference proteome</keyword>
<dbReference type="GO" id="GO:0000428">
    <property type="term" value="C:DNA-directed RNA polymerase complex"/>
    <property type="evidence" value="ECO:0007669"/>
    <property type="project" value="UniProtKB-KW"/>
</dbReference>
<gene>
    <name evidence="2" type="ORF">SAMN06295879_1530</name>
    <name evidence="1" type="ORF">TZ00_06700</name>
</gene>
<dbReference type="EMBL" id="JYFC01000002">
    <property type="protein sequence ID" value="KJC65201.1"/>
    <property type="molecule type" value="Genomic_DNA"/>
</dbReference>
<reference evidence="1 3" key="1">
    <citation type="journal article" date="2001" name="Int. J. Syst. Evol. Microbiol.">
        <title>Agreia bicolorata gen. nov., sp. nov., to accommodate actinobacteria isolated from narrow reed grass infected by the nematode Heteroanguina graminophila.</title>
        <authorList>
            <person name="Evtushenko L.I."/>
            <person name="Dorofeeva L.V."/>
            <person name="Dobrovolskaya T.G."/>
            <person name="Streshinskaya G.M."/>
            <person name="Subbotin S.A."/>
            <person name="Tiedje J.M."/>
        </authorList>
    </citation>
    <scope>NUCLEOTIDE SEQUENCE [LARGE SCALE GENOMIC DNA]</scope>
    <source>
        <strain evidence="1 3">VKM Ac-1804</strain>
    </source>
</reference>
<evidence type="ECO:0000313" key="2">
    <source>
        <dbReference type="EMBL" id="SKA91721.1"/>
    </source>
</evidence>
<reference evidence="2" key="4">
    <citation type="submission" date="2017-02" db="EMBL/GenBank/DDBJ databases">
        <authorList>
            <person name="Peterson S.W."/>
        </authorList>
    </citation>
    <scope>NUCLEOTIDE SEQUENCE [LARGE SCALE GENOMIC DNA]</scope>
    <source>
        <strain evidence="2">VKM Ac-2052</strain>
    </source>
</reference>
<dbReference type="Proteomes" id="UP000032503">
    <property type="component" value="Unassembled WGS sequence"/>
</dbReference>
<evidence type="ECO:0000313" key="3">
    <source>
        <dbReference type="Proteomes" id="UP000032503"/>
    </source>
</evidence>
<evidence type="ECO:0000313" key="4">
    <source>
        <dbReference type="Proteomes" id="UP000189735"/>
    </source>
</evidence>
<protein>
    <submittedName>
        <fullName evidence="1">DNA-directed RNA polymerase subunit beta</fullName>
    </submittedName>
</protein>
<dbReference type="RefSeq" id="WP_044440132.1">
    <property type="nucleotide sequence ID" value="NZ_FUYG01000003.1"/>
</dbReference>
<dbReference type="EMBL" id="FUYG01000003">
    <property type="protein sequence ID" value="SKA91721.1"/>
    <property type="molecule type" value="Genomic_DNA"/>
</dbReference>
<dbReference type="AlphaFoldDB" id="A0A1T4XRL9"/>
<keyword evidence="1" id="KW-0804">Transcription</keyword>
<proteinExistence type="predicted"/>
<organism evidence="2 4">
    <name type="scientific">Agreia bicolorata</name>
    <dbReference type="NCBI Taxonomy" id="110935"/>
    <lineage>
        <taxon>Bacteria</taxon>
        <taxon>Bacillati</taxon>
        <taxon>Actinomycetota</taxon>
        <taxon>Actinomycetes</taxon>
        <taxon>Micrococcales</taxon>
        <taxon>Microbacteriaceae</taxon>
        <taxon>Agreia</taxon>
    </lineage>
</organism>